<accession>G7YWV2</accession>
<evidence type="ECO:0000313" key="1">
    <source>
        <dbReference type="EMBL" id="GAA57432.1"/>
    </source>
</evidence>
<gene>
    <name evidence="1" type="ORF">CLF_112711</name>
</gene>
<dbReference type="EMBL" id="DF144744">
    <property type="protein sequence ID" value="GAA57432.1"/>
    <property type="molecule type" value="Genomic_DNA"/>
</dbReference>
<reference evidence="1" key="1">
    <citation type="journal article" date="2011" name="Genome Biol.">
        <title>The draft genome of the carcinogenic human liver fluke Clonorchis sinensis.</title>
        <authorList>
            <person name="Wang X."/>
            <person name="Chen W."/>
            <person name="Huang Y."/>
            <person name="Sun J."/>
            <person name="Men J."/>
            <person name="Liu H."/>
            <person name="Luo F."/>
            <person name="Guo L."/>
            <person name="Lv X."/>
            <person name="Deng C."/>
            <person name="Zhou C."/>
            <person name="Fan Y."/>
            <person name="Li X."/>
            <person name="Huang L."/>
            <person name="Hu Y."/>
            <person name="Liang C."/>
            <person name="Hu X."/>
            <person name="Xu J."/>
            <person name="Yu X."/>
        </authorList>
    </citation>
    <scope>NUCLEOTIDE SEQUENCE [LARGE SCALE GENOMIC DNA]</scope>
    <source>
        <strain evidence="1">Henan</strain>
    </source>
</reference>
<protein>
    <submittedName>
        <fullName evidence="1">Putative gap-pol protein</fullName>
    </submittedName>
</protein>
<proteinExistence type="predicted"/>
<sequence>MLNKVEKCHRSNSLLRSSHRQIHQVNEAQLLTHFRPVDLCLVDPMFLQVWMSVSASGTDFLCARVDCTLNTCDFYKDAVARIAICGITCIPMVGLTVDCSSVADKIFRHLKTCLKKNKKRGKQWSQTVIQVHTKKQELVYSCVDSVRSFDSLQLRFRRVSINQLEQPWENVIQVFFKTIPKPSKQSTPKSTTSSGIDRFIHVDDFGKAAHVISFPTTVLTVVNLESKFCIFSARTIVDGCKLLHLGQVSVLSASKKTEDLERLEDKVQVFLDAPTNVIASFGQEVNRVPQVSTGNYGTRVAAILQARHVPHPDFHSGTLDECPQTISHFLAYSTFRTVSIFIKMHLTIVSTIIVLVKQTYTPNKPSYIALDLATCSHMFIIRFDRVKTPYDGPFRVLSGSEKHFNVQLLDKPVTVPIDRLKPGQELSRGLSVCDASSNAKIQIWPARFIVAVTRLPRIPDVRIANPGTVEALIRAKVESSVALLQCRPIGIIAR</sequence>
<organism evidence="1 2">
    <name type="scientific">Clonorchis sinensis</name>
    <name type="common">Chinese liver fluke</name>
    <dbReference type="NCBI Taxonomy" id="79923"/>
    <lineage>
        <taxon>Eukaryota</taxon>
        <taxon>Metazoa</taxon>
        <taxon>Spiralia</taxon>
        <taxon>Lophotrochozoa</taxon>
        <taxon>Platyhelminthes</taxon>
        <taxon>Trematoda</taxon>
        <taxon>Digenea</taxon>
        <taxon>Opisthorchiida</taxon>
        <taxon>Opisthorchiata</taxon>
        <taxon>Opisthorchiidae</taxon>
        <taxon>Clonorchis</taxon>
    </lineage>
</organism>
<dbReference type="AlphaFoldDB" id="G7YWV2"/>
<keyword evidence="2" id="KW-1185">Reference proteome</keyword>
<evidence type="ECO:0000313" key="2">
    <source>
        <dbReference type="Proteomes" id="UP000008909"/>
    </source>
</evidence>
<reference key="2">
    <citation type="submission" date="2011-10" db="EMBL/GenBank/DDBJ databases">
        <title>The genome and transcriptome sequence of Clonorchis sinensis provide insights into the carcinogenic liver fluke.</title>
        <authorList>
            <person name="Wang X."/>
            <person name="Huang Y."/>
            <person name="Chen W."/>
            <person name="Liu H."/>
            <person name="Guo L."/>
            <person name="Chen Y."/>
            <person name="Luo F."/>
            <person name="Zhou W."/>
            <person name="Sun J."/>
            <person name="Mao Q."/>
            <person name="Liang P."/>
            <person name="Zhou C."/>
            <person name="Tian Y."/>
            <person name="Men J."/>
            <person name="Lv X."/>
            <person name="Huang L."/>
            <person name="Zhou J."/>
            <person name="Hu Y."/>
            <person name="Li R."/>
            <person name="Zhang F."/>
            <person name="Lei H."/>
            <person name="Li X."/>
            <person name="Hu X."/>
            <person name="Liang C."/>
            <person name="Xu J."/>
            <person name="Wu Z."/>
            <person name="Yu X."/>
        </authorList>
    </citation>
    <scope>NUCLEOTIDE SEQUENCE</scope>
    <source>
        <strain>Henan</strain>
    </source>
</reference>
<dbReference type="Proteomes" id="UP000008909">
    <property type="component" value="Unassembled WGS sequence"/>
</dbReference>
<name>G7YWV2_CLOSI</name>